<keyword evidence="2" id="KW-1185">Reference proteome</keyword>
<evidence type="ECO:0000313" key="1">
    <source>
        <dbReference type="EnsemblPlants" id="Bo10833s010.1"/>
    </source>
</evidence>
<dbReference type="Gramene" id="Bo10833s010.1">
    <property type="protein sequence ID" value="Bo10833s010.1"/>
    <property type="gene ID" value="Bo10833s010"/>
</dbReference>
<dbReference type="EnsemblPlants" id="Bo10833s010.1">
    <property type="protein sequence ID" value="Bo10833s010.1"/>
    <property type="gene ID" value="Bo10833s010"/>
</dbReference>
<dbReference type="STRING" id="109376.A0A0D2ZZ00"/>
<proteinExistence type="predicted"/>
<dbReference type="AlphaFoldDB" id="A0A0D2ZZ00"/>
<dbReference type="eggNOG" id="KOG0987">
    <property type="taxonomic scope" value="Eukaryota"/>
</dbReference>
<name>A0A0D2ZZ00_BRAOL</name>
<dbReference type="HOGENOM" id="CLU_001324_3_4_1"/>
<accession>A0A0D2ZZ00</accession>
<organism evidence="1 2">
    <name type="scientific">Brassica oleracea var. oleracea</name>
    <dbReference type="NCBI Taxonomy" id="109376"/>
    <lineage>
        <taxon>Eukaryota</taxon>
        <taxon>Viridiplantae</taxon>
        <taxon>Streptophyta</taxon>
        <taxon>Embryophyta</taxon>
        <taxon>Tracheophyta</taxon>
        <taxon>Spermatophyta</taxon>
        <taxon>Magnoliopsida</taxon>
        <taxon>eudicotyledons</taxon>
        <taxon>Gunneridae</taxon>
        <taxon>Pentapetalae</taxon>
        <taxon>rosids</taxon>
        <taxon>malvids</taxon>
        <taxon>Brassicales</taxon>
        <taxon>Brassicaceae</taxon>
        <taxon>Brassiceae</taxon>
        <taxon>Brassica</taxon>
    </lineage>
</organism>
<dbReference type="Proteomes" id="UP000032141">
    <property type="component" value="Unassembled WGS sequence"/>
</dbReference>
<protein>
    <recommendedName>
        <fullName evidence="3">Helitron helicase-like domain-containing protein</fullName>
    </recommendedName>
</protein>
<reference evidence="1" key="1">
    <citation type="journal article" date="2014" name="Genome Biol.">
        <title>Transcriptome and methylome profiling reveals relics of genome dominance in the mesopolyploid Brassica oleracea.</title>
        <authorList>
            <person name="Parkin I.A."/>
            <person name="Koh C."/>
            <person name="Tang H."/>
            <person name="Robinson S.J."/>
            <person name="Kagale S."/>
            <person name="Clarke W.E."/>
            <person name="Town C.D."/>
            <person name="Nixon J."/>
            <person name="Krishnakumar V."/>
            <person name="Bidwell S.L."/>
            <person name="Denoeud F."/>
            <person name="Belcram H."/>
            <person name="Links M.G."/>
            <person name="Just J."/>
            <person name="Clarke C."/>
            <person name="Bender T."/>
            <person name="Huebert T."/>
            <person name="Mason A.S."/>
            <person name="Pires J.C."/>
            <person name="Barker G."/>
            <person name="Moore J."/>
            <person name="Walley P.G."/>
            <person name="Manoli S."/>
            <person name="Batley J."/>
            <person name="Edwards D."/>
            <person name="Nelson M.N."/>
            <person name="Wang X."/>
            <person name="Paterson A.H."/>
            <person name="King G."/>
            <person name="Bancroft I."/>
            <person name="Chalhoub B."/>
            <person name="Sharpe A.G."/>
        </authorList>
    </citation>
    <scope>NUCLEOTIDE SEQUENCE [LARGE SCALE GENOMIC DNA]</scope>
    <source>
        <strain evidence="1">cv. TO1000</strain>
    </source>
</reference>
<evidence type="ECO:0008006" key="3">
    <source>
        <dbReference type="Google" id="ProtNLM"/>
    </source>
</evidence>
<sequence>MYTIEFQKRGLPHAHILLFMAPGSKFPKTEDIDKIISAEIPDKKREPELFEVVKDMMIHGPCGAVNMNSPCMENGKCSKMYPKNYAEQTTVNNEGFPVYRRREQSEHFIEKHGFKCDSRYVIPYNRELSLRYRAHINVEWCNQTGSIKYLFKYINKGQDRCIVAVESAETAKQKE</sequence>
<dbReference type="OMA" id="IGRYICA"/>
<dbReference type="PANTHER" id="PTHR10492">
    <property type="match status" value="1"/>
</dbReference>
<evidence type="ECO:0000313" key="2">
    <source>
        <dbReference type="Proteomes" id="UP000032141"/>
    </source>
</evidence>
<dbReference type="PANTHER" id="PTHR10492:SF101">
    <property type="entry name" value="ATP-DEPENDENT DNA HELICASE"/>
    <property type="match status" value="1"/>
</dbReference>
<reference evidence="1" key="2">
    <citation type="submission" date="2015-06" db="UniProtKB">
        <authorList>
            <consortium name="EnsemblPlants"/>
        </authorList>
    </citation>
    <scope>IDENTIFICATION</scope>
</reference>